<keyword evidence="2" id="KW-1185">Reference proteome</keyword>
<reference evidence="1 2" key="1">
    <citation type="journal article" date="2018" name="Science">
        <title>The opium poppy genome and morphinan production.</title>
        <authorList>
            <person name="Guo L."/>
            <person name="Winzer T."/>
            <person name="Yang X."/>
            <person name="Li Y."/>
            <person name="Ning Z."/>
            <person name="He Z."/>
            <person name="Teodor R."/>
            <person name="Lu Y."/>
            <person name="Bowser T.A."/>
            <person name="Graham I.A."/>
            <person name="Ye K."/>
        </authorList>
    </citation>
    <scope>NUCLEOTIDE SEQUENCE [LARGE SCALE GENOMIC DNA]</scope>
    <source>
        <strain evidence="2">cv. HN1</strain>
        <tissue evidence="1">Leaves</tissue>
    </source>
</reference>
<sequence length="254" mass="28405">MQHDQHRFFETFAIVLPQKDEGRILVGLWKKKVKKFLKFVGISRTRKSSLCVRLLRLVTIFKHVDQEHVKVGSNRTNLIACMLKERKTITLTELDRSDFYNTLSASRKDTTGTNFTVLESLKCTTREIVENETSRQEVEAALERNPNSFRPKITSSPRGVVDIKVAAAMEEIGGTSVSDGVELVIDVAAVGDAVLVCGSGGNRMQAACCSVEDDVAVARDVCVQEDLLVPWSCIQFPQWQWISRVEGLFCCFGC</sequence>
<proteinExistence type="predicted"/>
<name>A0A4Y7L194_PAPSO</name>
<accession>A0A4Y7L194</accession>
<evidence type="ECO:0000313" key="1">
    <source>
        <dbReference type="EMBL" id="RZC77989.1"/>
    </source>
</evidence>
<protein>
    <submittedName>
        <fullName evidence="1">Uncharacterized protein</fullName>
    </submittedName>
</protein>
<dbReference type="AlphaFoldDB" id="A0A4Y7L194"/>
<evidence type="ECO:0000313" key="2">
    <source>
        <dbReference type="Proteomes" id="UP000316621"/>
    </source>
</evidence>
<dbReference type="Gramene" id="RZC77989">
    <property type="protein sequence ID" value="RZC77989"/>
    <property type="gene ID" value="C5167_002209"/>
</dbReference>
<gene>
    <name evidence="1" type="ORF">C5167_002209</name>
</gene>
<dbReference type="Proteomes" id="UP000316621">
    <property type="component" value="Chromosome 9"/>
</dbReference>
<dbReference type="EMBL" id="CM010723">
    <property type="protein sequence ID" value="RZC77989.1"/>
    <property type="molecule type" value="Genomic_DNA"/>
</dbReference>
<organism evidence="1 2">
    <name type="scientific">Papaver somniferum</name>
    <name type="common">Opium poppy</name>
    <dbReference type="NCBI Taxonomy" id="3469"/>
    <lineage>
        <taxon>Eukaryota</taxon>
        <taxon>Viridiplantae</taxon>
        <taxon>Streptophyta</taxon>
        <taxon>Embryophyta</taxon>
        <taxon>Tracheophyta</taxon>
        <taxon>Spermatophyta</taxon>
        <taxon>Magnoliopsida</taxon>
        <taxon>Ranunculales</taxon>
        <taxon>Papaveraceae</taxon>
        <taxon>Papaveroideae</taxon>
        <taxon>Papaver</taxon>
    </lineage>
</organism>